<dbReference type="AlphaFoldDB" id="A0AAV1QDC8"/>
<name>A0AAV1QDC8_SCOSC</name>
<organism evidence="2 3">
    <name type="scientific">Scomber scombrus</name>
    <name type="common">Atlantic mackerel</name>
    <name type="synonym">Scomber vernalis</name>
    <dbReference type="NCBI Taxonomy" id="13677"/>
    <lineage>
        <taxon>Eukaryota</taxon>
        <taxon>Metazoa</taxon>
        <taxon>Chordata</taxon>
        <taxon>Craniata</taxon>
        <taxon>Vertebrata</taxon>
        <taxon>Euteleostomi</taxon>
        <taxon>Actinopterygii</taxon>
        <taxon>Neopterygii</taxon>
        <taxon>Teleostei</taxon>
        <taxon>Neoteleostei</taxon>
        <taxon>Acanthomorphata</taxon>
        <taxon>Pelagiaria</taxon>
        <taxon>Scombriformes</taxon>
        <taxon>Scombridae</taxon>
        <taxon>Scomber</taxon>
    </lineage>
</organism>
<reference evidence="2 3" key="1">
    <citation type="submission" date="2024-01" db="EMBL/GenBank/DDBJ databases">
        <authorList>
            <person name="Alioto T."/>
            <person name="Alioto T."/>
            <person name="Gomez Garrido J."/>
        </authorList>
    </citation>
    <scope>NUCLEOTIDE SEQUENCE [LARGE SCALE GENOMIC DNA]</scope>
</reference>
<comment type="caution">
    <text evidence="2">The sequence shown here is derived from an EMBL/GenBank/DDBJ whole genome shotgun (WGS) entry which is preliminary data.</text>
</comment>
<sequence>MLDSGGAEEEEQAAAEEPVTPAAPPGPAPDPSPAPPLGPGPGPAPSPAPGPGRPPLAEKALSDGFWRVRYSDTSLLIWQQQQLEAAPPSNYLSRSQSSWYSRYGNQAVLVRDKRGTDDPEGRSRICSVM</sequence>
<keyword evidence="3" id="KW-1185">Reference proteome</keyword>
<feature type="compositionally biased region" description="Acidic residues" evidence="1">
    <location>
        <begin position="1"/>
        <end position="14"/>
    </location>
</feature>
<gene>
    <name evidence="2" type="ORF">FSCOSCO3_A022513</name>
</gene>
<evidence type="ECO:0000313" key="3">
    <source>
        <dbReference type="Proteomes" id="UP001314229"/>
    </source>
</evidence>
<feature type="compositionally biased region" description="Pro residues" evidence="1">
    <location>
        <begin position="21"/>
        <end position="54"/>
    </location>
</feature>
<evidence type="ECO:0000256" key="1">
    <source>
        <dbReference type="SAM" id="MobiDB-lite"/>
    </source>
</evidence>
<accession>A0AAV1QDC8</accession>
<proteinExistence type="predicted"/>
<evidence type="ECO:0000313" key="2">
    <source>
        <dbReference type="EMBL" id="CAK6981555.1"/>
    </source>
</evidence>
<protein>
    <submittedName>
        <fullName evidence="2">Uncharacterized protein</fullName>
    </submittedName>
</protein>
<feature type="region of interest" description="Disordered" evidence="1">
    <location>
        <begin position="1"/>
        <end position="60"/>
    </location>
</feature>
<dbReference type="EMBL" id="CAWUFR010000844">
    <property type="protein sequence ID" value="CAK6981555.1"/>
    <property type="molecule type" value="Genomic_DNA"/>
</dbReference>
<dbReference type="Proteomes" id="UP001314229">
    <property type="component" value="Unassembled WGS sequence"/>
</dbReference>